<gene>
    <name evidence="2" type="ORF">LX83_005107</name>
</gene>
<feature type="region of interest" description="Disordered" evidence="1">
    <location>
        <begin position="1"/>
        <end position="54"/>
    </location>
</feature>
<dbReference type="AlphaFoldDB" id="A0AAE3KJA7"/>
<sequence>MTGGSPATESSMSLSGWTCSIRNDATDDISQPNGSIAANAPSAANPSMPRPPCTQLPLLIPLKVSIADSAMPIPPIQP</sequence>
<evidence type="ECO:0000313" key="3">
    <source>
        <dbReference type="Proteomes" id="UP001206128"/>
    </source>
</evidence>
<evidence type="ECO:0000256" key="1">
    <source>
        <dbReference type="SAM" id="MobiDB-lite"/>
    </source>
</evidence>
<proteinExistence type="predicted"/>
<evidence type="ECO:0000313" key="2">
    <source>
        <dbReference type="EMBL" id="MCP2168229.1"/>
    </source>
</evidence>
<dbReference type="Proteomes" id="UP001206128">
    <property type="component" value="Unassembled WGS sequence"/>
</dbReference>
<name>A0AAE3KJA7_9PSEU</name>
<reference evidence="2" key="1">
    <citation type="submission" date="2022-06" db="EMBL/GenBank/DDBJ databases">
        <title>Genomic Encyclopedia of Archaeal and Bacterial Type Strains, Phase II (KMG-II): from individual species to whole genera.</title>
        <authorList>
            <person name="Goeker M."/>
        </authorList>
    </citation>
    <scope>NUCLEOTIDE SEQUENCE</scope>
    <source>
        <strain evidence="2">DSM 43935</strain>
    </source>
</reference>
<comment type="caution">
    <text evidence="2">The sequence shown here is derived from an EMBL/GenBank/DDBJ whole genome shotgun (WGS) entry which is preliminary data.</text>
</comment>
<feature type="compositionally biased region" description="Low complexity" evidence="1">
    <location>
        <begin position="32"/>
        <end position="47"/>
    </location>
</feature>
<feature type="compositionally biased region" description="Polar residues" evidence="1">
    <location>
        <begin position="1"/>
        <end position="31"/>
    </location>
</feature>
<accession>A0AAE3KJA7</accession>
<keyword evidence="3" id="KW-1185">Reference proteome</keyword>
<protein>
    <submittedName>
        <fullName evidence="2">Uncharacterized protein</fullName>
    </submittedName>
</protein>
<dbReference type="EMBL" id="JAMTCK010000013">
    <property type="protein sequence ID" value="MCP2168229.1"/>
    <property type="molecule type" value="Genomic_DNA"/>
</dbReference>
<organism evidence="2 3">
    <name type="scientific">Goodfellowiella coeruleoviolacea</name>
    <dbReference type="NCBI Taxonomy" id="334858"/>
    <lineage>
        <taxon>Bacteria</taxon>
        <taxon>Bacillati</taxon>
        <taxon>Actinomycetota</taxon>
        <taxon>Actinomycetes</taxon>
        <taxon>Pseudonocardiales</taxon>
        <taxon>Pseudonocardiaceae</taxon>
        <taxon>Goodfellowiella</taxon>
    </lineage>
</organism>